<reference evidence="2" key="1">
    <citation type="submission" date="2017-07" db="EMBL/GenBank/DDBJ databases">
        <title>Taro Niue Genome Assembly and Annotation.</title>
        <authorList>
            <person name="Atibalentja N."/>
            <person name="Keating K."/>
            <person name="Fields C.J."/>
        </authorList>
    </citation>
    <scope>NUCLEOTIDE SEQUENCE</scope>
    <source>
        <strain evidence="2">Niue_2</strain>
        <tissue evidence="2">Leaf</tissue>
    </source>
</reference>
<dbReference type="AlphaFoldDB" id="A0A843TEE6"/>
<evidence type="ECO:0000313" key="2">
    <source>
        <dbReference type="EMBL" id="MQL67994.1"/>
    </source>
</evidence>
<evidence type="ECO:0000313" key="3">
    <source>
        <dbReference type="Proteomes" id="UP000652761"/>
    </source>
</evidence>
<comment type="caution">
    <text evidence="2">The sequence shown here is derived from an EMBL/GenBank/DDBJ whole genome shotgun (WGS) entry which is preliminary data.</text>
</comment>
<accession>A0A843TEE6</accession>
<gene>
    <name evidence="2" type="ORF">Taro_000270</name>
</gene>
<evidence type="ECO:0000256" key="1">
    <source>
        <dbReference type="SAM" id="MobiDB-lite"/>
    </source>
</evidence>
<protein>
    <submittedName>
        <fullName evidence="2">Uncharacterized protein</fullName>
    </submittedName>
</protein>
<organism evidence="2 3">
    <name type="scientific">Colocasia esculenta</name>
    <name type="common">Wild taro</name>
    <name type="synonym">Arum esculentum</name>
    <dbReference type="NCBI Taxonomy" id="4460"/>
    <lineage>
        <taxon>Eukaryota</taxon>
        <taxon>Viridiplantae</taxon>
        <taxon>Streptophyta</taxon>
        <taxon>Embryophyta</taxon>
        <taxon>Tracheophyta</taxon>
        <taxon>Spermatophyta</taxon>
        <taxon>Magnoliopsida</taxon>
        <taxon>Liliopsida</taxon>
        <taxon>Araceae</taxon>
        <taxon>Aroideae</taxon>
        <taxon>Colocasieae</taxon>
        <taxon>Colocasia</taxon>
    </lineage>
</organism>
<dbReference type="EMBL" id="NMUH01000005">
    <property type="protein sequence ID" value="MQL67994.1"/>
    <property type="molecule type" value="Genomic_DNA"/>
</dbReference>
<feature type="region of interest" description="Disordered" evidence="1">
    <location>
        <begin position="240"/>
        <end position="273"/>
    </location>
</feature>
<name>A0A843TEE6_COLES</name>
<sequence>MRLGAWRSPEAEACGAGARWCSRDGPCTGLAVHGWAVLRRPSCALAMEAGKAGWPWFMCGAPQAVQTCARRSAPELVRADVHGRAGSSWIRCGQGERWRHSGLGCGRRCKEAELAGARRPRLVGDLACVQSWRGRVVLSLEEVCILTCARNSGQRKCTVNNVARSSWRRCRGGIRLRAPEFLKLPTGAEESLDDRRTRGIAELCEETSQRGAIRVGARGGLGVNRGIAGDSNAALVVGGTDTSNRHWSPASPFRVPHSSEPRPRSLEVPGMGL</sequence>
<dbReference type="Proteomes" id="UP000652761">
    <property type="component" value="Unassembled WGS sequence"/>
</dbReference>
<keyword evidence="3" id="KW-1185">Reference proteome</keyword>
<proteinExistence type="predicted"/>